<dbReference type="CDD" id="cd14014">
    <property type="entry name" value="STKc_PknB_like"/>
    <property type="match status" value="1"/>
</dbReference>
<keyword evidence="4" id="KW-0067">ATP-binding</keyword>
<dbReference type="InterPro" id="IPR000719">
    <property type="entry name" value="Prot_kinase_dom"/>
</dbReference>
<evidence type="ECO:0000256" key="3">
    <source>
        <dbReference type="ARBA" id="ARBA00022777"/>
    </source>
</evidence>
<dbReference type="InterPro" id="IPR011009">
    <property type="entry name" value="Kinase-like_dom_sf"/>
</dbReference>
<dbReference type="PANTHER" id="PTHR43289">
    <property type="entry name" value="MITOGEN-ACTIVATED PROTEIN KINASE KINASE KINASE 20-RELATED"/>
    <property type="match status" value="1"/>
</dbReference>
<protein>
    <submittedName>
        <fullName evidence="7">Serine/threonine protein kinase</fullName>
    </submittedName>
</protein>
<dbReference type="InterPro" id="IPR008271">
    <property type="entry name" value="Ser/Thr_kinase_AS"/>
</dbReference>
<organism evidence="7 8">
    <name type="scientific">Candidatus Kutchimonas denitrificans</name>
    <dbReference type="NCBI Taxonomy" id="3056748"/>
    <lineage>
        <taxon>Bacteria</taxon>
        <taxon>Pseudomonadati</taxon>
        <taxon>Gemmatimonadota</taxon>
        <taxon>Gemmatimonadia</taxon>
        <taxon>Candidatus Palauibacterales</taxon>
        <taxon>Candidatus Palauibacteraceae</taxon>
        <taxon>Candidatus Kutchimonas</taxon>
    </lineage>
</organism>
<feature type="domain" description="Protein kinase" evidence="6">
    <location>
        <begin position="26"/>
        <end position="325"/>
    </location>
</feature>
<evidence type="ECO:0000259" key="6">
    <source>
        <dbReference type="PROSITE" id="PS50011"/>
    </source>
</evidence>
<name>A0AAE4ZCB3_9BACT</name>
<gene>
    <name evidence="7" type="ORF">GWO12_12110</name>
</gene>
<dbReference type="PROSITE" id="PS50011">
    <property type="entry name" value="PROTEIN_KINASE_DOM"/>
    <property type="match status" value="1"/>
</dbReference>
<keyword evidence="5" id="KW-0812">Transmembrane</keyword>
<accession>A0AAE4ZCB3</accession>
<evidence type="ECO:0000313" key="8">
    <source>
        <dbReference type="Proteomes" id="UP000702544"/>
    </source>
</evidence>
<evidence type="ECO:0000256" key="4">
    <source>
        <dbReference type="ARBA" id="ARBA00022840"/>
    </source>
</evidence>
<dbReference type="PANTHER" id="PTHR43289:SF6">
    <property type="entry name" value="SERINE_THREONINE-PROTEIN KINASE NEKL-3"/>
    <property type="match status" value="1"/>
</dbReference>
<keyword evidence="5" id="KW-0472">Membrane</keyword>
<dbReference type="Gene3D" id="3.30.200.20">
    <property type="entry name" value="Phosphorylase Kinase, domain 1"/>
    <property type="match status" value="1"/>
</dbReference>
<evidence type="ECO:0000256" key="5">
    <source>
        <dbReference type="SAM" id="Phobius"/>
    </source>
</evidence>
<reference evidence="7 8" key="1">
    <citation type="submission" date="2020-01" db="EMBL/GenBank/DDBJ databases">
        <title>Genomes assembled from Gulf of Kutch pelagic sediment metagenomes.</title>
        <authorList>
            <person name="Chandrashekar M."/>
            <person name="Mahajan M.S."/>
            <person name="Dave K.J."/>
            <person name="Vatsa P."/>
            <person name="Nathani N.M."/>
        </authorList>
    </citation>
    <scope>NUCLEOTIDE SEQUENCE [LARGE SCALE GENOMIC DNA]</scope>
    <source>
        <strain evidence="7">KS3-K002</strain>
    </source>
</reference>
<dbReference type="GO" id="GO:0005524">
    <property type="term" value="F:ATP binding"/>
    <property type="evidence" value="ECO:0007669"/>
    <property type="project" value="UniProtKB-KW"/>
</dbReference>
<dbReference type="GO" id="GO:0004674">
    <property type="term" value="F:protein serine/threonine kinase activity"/>
    <property type="evidence" value="ECO:0007669"/>
    <property type="project" value="UniProtKB-KW"/>
</dbReference>
<dbReference type="SUPFAM" id="SSF56112">
    <property type="entry name" value="Protein kinase-like (PK-like)"/>
    <property type="match status" value="1"/>
</dbReference>
<keyword evidence="2" id="KW-0547">Nucleotide-binding</keyword>
<keyword evidence="5" id="KW-1133">Transmembrane helix</keyword>
<evidence type="ECO:0000256" key="2">
    <source>
        <dbReference type="ARBA" id="ARBA00022741"/>
    </source>
</evidence>
<dbReference type="Proteomes" id="UP000702544">
    <property type="component" value="Unassembled WGS sequence"/>
</dbReference>
<evidence type="ECO:0000313" key="7">
    <source>
        <dbReference type="EMBL" id="NIR75836.1"/>
    </source>
</evidence>
<evidence type="ECO:0000256" key="1">
    <source>
        <dbReference type="ARBA" id="ARBA00022679"/>
    </source>
</evidence>
<dbReference type="PROSITE" id="PS00108">
    <property type="entry name" value="PROTEIN_KINASE_ST"/>
    <property type="match status" value="1"/>
</dbReference>
<keyword evidence="7" id="KW-0723">Serine/threonine-protein kinase</keyword>
<proteinExistence type="predicted"/>
<feature type="transmembrane region" description="Helical" evidence="5">
    <location>
        <begin position="311"/>
        <end position="333"/>
    </location>
</feature>
<dbReference type="AlphaFoldDB" id="A0AAE4ZCB3"/>
<dbReference type="Gene3D" id="1.10.510.10">
    <property type="entry name" value="Transferase(Phosphotransferase) domain 1"/>
    <property type="match status" value="1"/>
</dbReference>
<keyword evidence="3 7" id="KW-0418">Kinase</keyword>
<dbReference type="Pfam" id="PF00069">
    <property type="entry name" value="Pkinase"/>
    <property type="match status" value="1"/>
</dbReference>
<comment type="caution">
    <text evidence="7">The sequence shown here is derived from an EMBL/GenBank/DDBJ whole genome shotgun (WGS) entry which is preliminary data.</text>
</comment>
<keyword evidence="1" id="KW-0808">Transferase</keyword>
<dbReference type="EMBL" id="JAACAK010000096">
    <property type="protein sequence ID" value="NIR75836.1"/>
    <property type="molecule type" value="Genomic_DNA"/>
</dbReference>
<dbReference type="SMART" id="SM00220">
    <property type="entry name" value="S_TKc"/>
    <property type="match status" value="1"/>
</dbReference>
<sequence>MTYLPDPTLRRLREVANWPDFSGTRYTVTEEIARGGMGTVYRATDGVLDREVAIKVSNTQSGHKELDDRMRTEARVLARLEHPGIVPIHDAGRTPDGRAYYVMKRVQGRTLVEYLQTTDDLNELLGIFERICEPVAFAHDRGCVHRDLKPENIMVGAFGEVLVMDWGVAKLLDEPHPEPVDDGGGGLETDGTRPGTVMGTRGYMPPEQARGQIDAIDQRADVYALGAILFTMLTGSSAPPAAADVSDLLGRRRGIPKRLRAICARAMAPDAEDRYPGAGRLAADIVRFRAGEPVDAYPETLLDRAARLATVYRTAILLVLAYLIMRVVVALLAG</sequence>